<dbReference type="PANTHER" id="PTHR43498">
    <property type="entry name" value="FERREDOXIN:COB-COM HETERODISULFIDE REDUCTASE SUBUNIT A"/>
    <property type="match status" value="1"/>
</dbReference>
<dbReference type="PROSITE" id="PS51379">
    <property type="entry name" value="4FE4S_FER_2"/>
    <property type="match status" value="4"/>
</dbReference>
<keyword evidence="12" id="KW-1185">Reference proteome</keyword>
<reference evidence="11 12" key="1">
    <citation type="submission" date="2018-10" db="EMBL/GenBank/DDBJ databases">
        <title>Genomic Encyclopedia of Type Strains, Phase IV (KMG-IV): sequencing the most valuable type-strain genomes for metagenomic binning, comparative biology and taxonomic classification.</title>
        <authorList>
            <person name="Goeker M."/>
        </authorList>
    </citation>
    <scope>NUCLEOTIDE SEQUENCE [LARGE SCALE GENOMIC DNA]</scope>
    <source>
        <strain evidence="11 12">DSM 15521</strain>
    </source>
</reference>
<dbReference type="EMBL" id="RBIE01000002">
    <property type="protein sequence ID" value="RKQ61764.1"/>
    <property type="molecule type" value="Genomic_DNA"/>
</dbReference>
<feature type="domain" description="4Fe-4S ferredoxin-type" evidence="10">
    <location>
        <begin position="585"/>
        <end position="614"/>
    </location>
</feature>
<evidence type="ECO:0000313" key="11">
    <source>
        <dbReference type="EMBL" id="RKQ61764.1"/>
    </source>
</evidence>
<feature type="domain" description="4Fe-4S ferredoxin-type" evidence="10">
    <location>
        <begin position="288"/>
        <end position="317"/>
    </location>
</feature>
<dbReference type="PROSITE" id="PS00198">
    <property type="entry name" value="4FE4S_FER_1"/>
    <property type="match status" value="2"/>
</dbReference>
<dbReference type="InterPro" id="IPR036188">
    <property type="entry name" value="FAD/NAD-bd_sf"/>
</dbReference>
<name>A0A420W6T7_9BACT</name>
<dbReference type="InterPro" id="IPR023753">
    <property type="entry name" value="FAD/NAD-binding_dom"/>
</dbReference>
<evidence type="ECO:0000256" key="1">
    <source>
        <dbReference type="ARBA" id="ARBA00001974"/>
    </source>
</evidence>
<dbReference type="Gene3D" id="3.50.50.60">
    <property type="entry name" value="FAD/NAD(P)-binding domain"/>
    <property type="match status" value="1"/>
</dbReference>
<dbReference type="RefSeq" id="WP_121171087.1">
    <property type="nucleotide sequence ID" value="NZ_RBIE01000002.1"/>
</dbReference>
<dbReference type="InterPro" id="IPR003813">
    <property type="entry name" value="MvhD/FlpD"/>
</dbReference>
<accession>A0A420W6T7</accession>
<dbReference type="PANTHER" id="PTHR43498:SF1">
    <property type="entry name" value="COB--COM HETERODISULFIDE REDUCTASE IRON-SULFUR SUBUNIT A"/>
    <property type="match status" value="1"/>
</dbReference>
<dbReference type="GO" id="GO:0051539">
    <property type="term" value="F:4 iron, 4 sulfur cluster binding"/>
    <property type="evidence" value="ECO:0007669"/>
    <property type="project" value="UniProtKB-KW"/>
</dbReference>
<keyword evidence="5" id="KW-0677">Repeat</keyword>
<dbReference type="GO" id="GO:0016491">
    <property type="term" value="F:oxidoreductase activity"/>
    <property type="evidence" value="ECO:0007669"/>
    <property type="project" value="UniProtKB-KW"/>
</dbReference>
<evidence type="ECO:0000256" key="3">
    <source>
        <dbReference type="ARBA" id="ARBA00022485"/>
    </source>
</evidence>
<dbReference type="Pfam" id="PF12838">
    <property type="entry name" value="Fer4_7"/>
    <property type="match status" value="1"/>
</dbReference>
<keyword evidence="4" id="KW-0479">Metal-binding</keyword>
<dbReference type="Gene3D" id="3.40.50.720">
    <property type="entry name" value="NAD(P)-binding Rossmann-like Domain"/>
    <property type="match status" value="1"/>
</dbReference>
<keyword evidence="9" id="KW-0411">Iron-sulfur</keyword>
<dbReference type="FunFam" id="3.30.70.20:FF:000035">
    <property type="entry name" value="Iron hydrogenase 1"/>
    <property type="match status" value="1"/>
</dbReference>
<protein>
    <submittedName>
        <fullName evidence="11">Heterodisulfide reductase subunit A</fullName>
    </submittedName>
</protein>
<dbReference type="Pfam" id="PF02662">
    <property type="entry name" value="FlpD"/>
    <property type="match status" value="1"/>
</dbReference>
<dbReference type="InterPro" id="IPR017896">
    <property type="entry name" value="4Fe4S_Fe-S-bd"/>
</dbReference>
<dbReference type="GO" id="GO:0046872">
    <property type="term" value="F:metal ion binding"/>
    <property type="evidence" value="ECO:0007669"/>
    <property type="project" value="UniProtKB-KW"/>
</dbReference>
<evidence type="ECO:0000256" key="8">
    <source>
        <dbReference type="ARBA" id="ARBA00023004"/>
    </source>
</evidence>
<dbReference type="Pfam" id="PF07992">
    <property type="entry name" value="Pyr_redox_2"/>
    <property type="match status" value="1"/>
</dbReference>
<proteinExistence type="inferred from homology"/>
<evidence type="ECO:0000256" key="6">
    <source>
        <dbReference type="ARBA" id="ARBA00022827"/>
    </source>
</evidence>
<evidence type="ECO:0000256" key="5">
    <source>
        <dbReference type="ARBA" id="ARBA00022737"/>
    </source>
</evidence>
<dbReference type="InterPro" id="IPR039650">
    <property type="entry name" value="HdrA-like"/>
</dbReference>
<feature type="domain" description="4Fe-4S ferredoxin-type" evidence="10">
    <location>
        <begin position="550"/>
        <end position="579"/>
    </location>
</feature>
<evidence type="ECO:0000259" key="10">
    <source>
        <dbReference type="PROSITE" id="PS51379"/>
    </source>
</evidence>
<dbReference type="Gene3D" id="3.30.70.20">
    <property type="match status" value="3"/>
</dbReference>
<keyword evidence="8" id="KW-0408">Iron</keyword>
<comment type="caution">
    <text evidence="11">The sequence shown here is derived from an EMBL/GenBank/DDBJ whole genome shotgun (WGS) entry which is preliminary data.</text>
</comment>
<keyword evidence="6" id="KW-0274">FAD</keyword>
<dbReference type="Proteomes" id="UP000280881">
    <property type="component" value="Unassembled WGS sequence"/>
</dbReference>
<evidence type="ECO:0000256" key="2">
    <source>
        <dbReference type="ARBA" id="ARBA00006561"/>
    </source>
</evidence>
<keyword evidence="3" id="KW-0004">4Fe-4S</keyword>
<dbReference type="AlphaFoldDB" id="A0A420W6T7"/>
<organism evidence="11 12">
    <name type="scientific">Thermovibrio guaymasensis</name>
    <dbReference type="NCBI Taxonomy" id="240167"/>
    <lineage>
        <taxon>Bacteria</taxon>
        <taxon>Pseudomonadati</taxon>
        <taxon>Aquificota</taxon>
        <taxon>Aquificia</taxon>
        <taxon>Desulfurobacteriales</taxon>
        <taxon>Desulfurobacteriaceae</taxon>
        <taxon>Thermovibrio</taxon>
    </lineage>
</organism>
<evidence type="ECO:0000256" key="7">
    <source>
        <dbReference type="ARBA" id="ARBA00023002"/>
    </source>
</evidence>
<evidence type="ECO:0000256" key="4">
    <source>
        <dbReference type="ARBA" id="ARBA00022723"/>
    </source>
</evidence>
<keyword evidence="7" id="KW-0560">Oxidoreductase</keyword>
<evidence type="ECO:0000313" key="12">
    <source>
        <dbReference type="Proteomes" id="UP000280881"/>
    </source>
</evidence>
<sequence length="766" mass="85110">MEKETRIGVVLCTCGNCLSSKIDFDSLKKYAESLPSVAKVIVTKDFCKSPEKQASEFKGKVDALIFGGCSERSSLQFNEDRIEKLMVSLGLDLAAWETVNLKEQCFYIHDNLEQINRKAKDMLLMAYEKVKTNVPALKEEIKKKVLVVGGGVAGQRCAQALADLGVETTLVEEKPYLGGNAARIALLWQSEYSPSVCTSECVIPVVGRNTMLRDNIKVMVNSEVVGVTKEKGDFKVRILQKAQKVDPTKCVSCGECAKVCPVEIPNPFNLGKTKRKAIDKDFPLAIPDSYNIVDSACTECGKCVEVCPTGAIDLRAEDKYVEDEFGAVVIATGITGKDMSVYEELGYKYPEVVTLFEYERFVANNFFGKKPKEIAFVLCKKDAEGYCSRLCCLATVKDAALLAKNHPDVKVKVFYKSLKTTGRAFEELRRRAEKGGVEFIQAPVERIEKENGKLKIKSPAGTFTVDMAVLAEPLVPAQLKLTRMLDVQTDKFGFPIEFQPRVIDPLETYVERVFVAGSAKGFKDVQESIESGLGAAVKVYKALKGETKKYYSEIIQEKCSRCETCLMCCPHGAISLKKRENGEEPFVEIDPNLCRGCGLCYSACPSKAIKFSNLEDRQLIKMAEVAFKNLPEGQPRILAFLCYWCAYGAADLMGVKLKEKLPENFRSIRVRCSASLSLDVIAEIIERDLADGIIVAGCPKDNCHHIWGNYMQENRIEMFNESLKLLGVKDKVVRWEYIGVPQGKKLANAIREVNETLLKVKGGCHV</sequence>
<comment type="similarity">
    <text evidence="2">Belongs to the HdrA family.</text>
</comment>
<dbReference type="SUPFAM" id="SSF51905">
    <property type="entry name" value="FAD/NAD(P)-binding domain"/>
    <property type="match status" value="1"/>
</dbReference>
<dbReference type="InterPro" id="IPR017900">
    <property type="entry name" value="4Fe4S_Fe_S_CS"/>
</dbReference>
<keyword evidence="6" id="KW-0285">Flavoprotein</keyword>
<dbReference type="Pfam" id="PF13187">
    <property type="entry name" value="Fer4_9"/>
    <property type="match status" value="1"/>
</dbReference>
<feature type="domain" description="4Fe-4S ferredoxin-type" evidence="10">
    <location>
        <begin position="241"/>
        <end position="270"/>
    </location>
</feature>
<comment type="cofactor">
    <cofactor evidence="1">
        <name>FAD</name>
        <dbReference type="ChEBI" id="CHEBI:57692"/>
    </cofactor>
</comment>
<dbReference type="OrthoDB" id="9789936at2"/>
<gene>
    <name evidence="11" type="ORF">C7457_1211</name>
</gene>
<evidence type="ECO:0000256" key="9">
    <source>
        <dbReference type="ARBA" id="ARBA00023014"/>
    </source>
</evidence>
<dbReference type="SUPFAM" id="SSF54862">
    <property type="entry name" value="4Fe-4S ferredoxins"/>
    <property type="match status" value="2"/>
</dbReference>